<dbReference type="InterPro" id="IPR050712">
    <property type="entry name" value="NAD(P)H-dep_reductase"/>
</dbReference>
<proteinExistence type="predicted"/>
<dbReference type="Proteomes" id="UP000235653">
    <property type="component" value="Unassembled WGS sequence"/>
</dbReference>
<comment type="caution">
    <text evidence="2">The sequence shown here is derived from an EMBL/GenBank/DDBJ whole genome shotgun (WGS) entry which is preliminary data.</text>
</comment>
<protein>
    <submittedName>
        <fullName evidence="2">NADPH-dependent oxidoreductase</fullName>
    </submittedName>
</protein>
<dbReference type="SUPFAM" id="SSF52218">
    <property type="entry name" value="Flavoproteins"/>
    <property type="match status" value="1"/>
</dbReference>
<dbReference type="Gene3D" id="3.40.50.360">
    <property type="match status" value="1"/>
</dbReference>
<dbReference type="OrthoDB" id="9806724at2"/>
<evidence type="ECO:0000313" key="2">
    <source>
        <dbReference type="EMBL" id="PPD58081.1"/>
    </source>
</evidence>
<dbReference type="InterPro" id="IPR029039">
    <property type="entry name" value="Flavoprotein-like_sf"/>
</dbReference>
<reference evidence="2 3" key="1">
    <citation type="journal article" date="2017" name="ISME J.">
        <title>Grape pomace compost harbors organohalide-respiring Dehalogenimonas species with novel reductive dehalogenase genes.</title>
        <authorList>
            <person name="Yang Y."/>
            <person name="Higgins S.A."/>
            <person name="Yan J."/>
            <person name="Simsir B."/>
            <person name="Chourey K."/>
            <person name="Iyer R."/>
            <person name="Hettich R.L."/>
            <person name="Baldwin B."/>
            <person name="Ogles D.M."/>
            <person name="Loffler F.E."/>
        </authorList>
    </citation>
    <scope>NUCLEOTIDE SEQUENCE [LARGE SCALE GENOMIC DNA]</scope>
    <source>
        <strain evidence="2 3">GP</strain>
    </source>
</reference>
<dbReference type="InterPro" id="IPR005025">
    <property type="entry name" value="FMN_Rdtase-like_dom"/>
</dbReference>
<gene>
    <name evidence="2" type="ORF">JP09_007295</name>
</gene>
<dbReference type="RefSeq" id="WP_102331089.1">
    <property type="nucleotide sequence ID" value="NZ_CP058566.2"/>
</dbReference>
<dbReference type="Pfam" id="PF03358">
    <property type="entry name" value="FMN_red"/>
    <property type="match status" value="1"/>
</dbReference>
<evidence type="ECO:0000313" key="3">
    <source>
        <dbReference type="Proteomes" id="UP000235653"/>
    </source>
</evidence>
<dbReference type="PANTHER" id="PTHR30543">
    <property type="entry name" value="CHROMATE REDUCTASE"/>
    <property type="match status" value="1"/>
</dbReference>
<dbReference type="GO" id="GO:0016491">
    <property type="term" value="F:oxidoreductase activity"/>
    <property type="evidence" value="ECO:0007669"/>
    <property type="project" value="InterPro"/>
</dbReference>
<dbReference type="AlphaFoldDB" id="A0A2P5P6Z6"/>
<dbReference type="EMBL" id="JQAN02000010">
    <property type="protein sequence ID" value="PPD58081.1"/>
    <property type="molecule type" value="Genomic_DNA"/>
</dbReference>
<dbReference type="GO" id="GO:0010181">
    <property type="term" value="F:FMN binding"/>
    <property type="evidence" value="ECO:0007669"/>
    <property type="project" value="TreeGrafter"/>
</dbReference>
<sequence>MQTKIKVLGFAGSLRQGSFNRMLLKTAVELAPPGIDLQVFDLAPIPPFNQDQEHSLPGVVREFKSLIDAADAILFVTPEANYSVPGVMKNAIDWASRPHGDNSFKDKPAAIMSASTSSLGGARAQYHLRQMMVFLEMHPVNKPEVMVPLAAQAFDSDGNLIDQKARDLVKQLLNALYDWTLRLKCNPIQ</sequence>
<keyword evidence="3" id="KW-1185">Reference proteome</keyword>
<accession>A0A2P5P6Z6</accession>
<name>A0A2P5P6Z6_9CHLR</name>
<feature type="domain" description="NADPH-dependent FMN reductase-like" evidence="1">
    <location>
        <begin position="5"/>
        <end position="151"/>
    </location>
</feature>
<evidence type="ECO:0000259" key="1">
    <source>
        <dbReference type="Pfam" id="PF03358"/>
    </source>
</evidence>
<dbReference type="PANTHER" id="PTHR30543:SF21">
    <property type="entry name" value="NAD(P)H-DEPENDENT FMN REDUCTASE LOT6"/>
    <property type="match status" value="1"/>
</dbReference>
<organism evidence="2 3">
    <name type="scientific">Dehalogenimonas etheniformans</name>
    <dbReference type="NCBI Taxonomy" id="1536648"/>
    <lineage>
        <taxon>Bacteria</taxon>
        <taxon>Bacillati</taxon>
        <taxon>Chloroflexota</taxon>
        <taxon>Dehalococcoidia</taxon>
        <taxon>Dehalococcoidales</taxon>
        <taxon>Dehalococcoidaceae</taxon>
        <taxon>Dehalogenimonas</taxon>
    </lineage>
</organism>
<dbReference type="GO" id="GO:0005829">
    <property type="term" value="C:cytosol"/>
    <property type="evidence" value="ECO:0007669"/>
    <property type="project" value="TreeGrafter"/>
</dbReference>